<dbReference type="Proteomes" id="UP000247696">
    <property type="component" value="Chromosome"/>
</dbReference>
<feature type="transmembrane region" description="Helical" evidence="9">
    <location>
        <begin position="530"/>
        <end position="557"/>
    </location>
</feature>
<evidence type="ECO:0000256" key="8">
    <source>
        <dbReference type="ARBA" id="ARBA00023136"/>
    </source>
</evidence>
<dbReference type="NCBIfam" id="TIGR00916">
    <property type="entry name" value="2A0604s01"/>
    <property type="match status" value="1"/>
</dbReference>
<comment type="subcellular location">
    <subcellularLocation>
        <location evidence="1 9">Cell membrane</location>
        <topology evidence="1 9">Multi-pass membrane protein</topology>
    </subcellularLocation>
</comment>
<feature type="compositionally biased region" description="Polar residues" evidence="10">
    <location>
        <begin position="602"/>
        <end position="615"/>
    </location>
</feature>
<dbReference type="GO" id="GO:0005886">
    <property type="term" value="C:plasma membrane"/>
    <property type="evidence" value="ECO:0007669"/>
    <property type="project" value="UniProtKB-SubCell"/>
</dbReference>
<dbReference type="Gene3D" id="3.30.70.3220">
    <property type="match status" value="1"/>
</dbReference>
<dbReference type="STRING" id="1737425.GCA_900049755_02412"/>
<keyword evidence="3 9" id="KW-1003">Cell membrane</keyword>
<keyword evidence="15" id="KW-1185">Reference proteome</keyword>
<evidence type="ECO:0000256" key="2">
    <source>
        <dbReference type="ARBA" id="ARBA00022448"/>
    </source>
</evidence>
<dbReference type="InterPro" id="IPR005791">
    <property type="entry name" value="SecD"/>
</dbReference>
<evidence type="ECO:0000256" key="7">
    <source>
        <dbReference type="ARBA" id="ARBA00023010"/>
    </source>
</evidence>
<evidence type="ECO:0000256" key="4">
    <source>
        <dbReference type="ARBA" id="ARBA00022692"/>
    </source>
</evidence>
<dbReference type="InterPro" id="IPR022813">
    <property type="entry name" value="SecD/SecF_arch_bac"/>
</dbReference>
<evidence type="ECO:0000313" key="15">
    <source>
        <dbReference type="Proteomes" id="UP000247696"/>
    </source>
</evidence>
<keyword evidence="4 9" id="KW-0812">Transmembrane</keyword>
<feature type="transmembrane region" description="Helical" evidence="9">
    <location>
        <begin position="427"/>
        <end position="451"/>
    </location>
</feature>
<evidence type="ECO:0000259" key="12">
    <source>
        <dbReference type="Pfam" id="PF21760"/>
    </source>
</evidence>
<feature type="domain" description="SecDF P1 head subdomain" evidence="13">
    <location>
        <begin position="284"/>
        <end position="374"/>
    </location>
</feature>
<feature type="transmembrane region" description="Helical" evidence="9">
    <location>
        <begin position="457"/>
        <end position="478"/>
    </location>
</feature>
<evidence type="ECO:0000259" key="13">
    <source>
        <dbReference type="Pfam" id="PF22599"/>
    </source>
</evidence>
<feature type="compositionally biased region" description="Basic and acidic residues" evidence="10">
    <location>
        <begin position="624"/>
        <end position="635"/>
    </location>
</feature>
<evidence type="ECO:0000313" key="14">
    <source>
        <dbReference type="EMBL" id="AWT26105.1"/>
    </source>
</evidence>
<dbReference type="GO" id="GO:0006605">
    <property type="term" value="P:protein targeting"/>
    <property type="evidence" value="ECO:0007669"/>
    <property type="project" value="UniProtKB-UniRule"/>
</dbReference>
<feature type="transmembrane region" description="Helical" evidence="9">
    <location>
        <begin position="402"/>
        <end position="420"/>
    </location>
</feature>
<dbReference type="KEGG" id="cpre:Csp1_13120"/>
<keyword evidence="8 9" id="KW-0472">Membrane</keyword>
<dbReference type="NCBIfam" id="TIGR01129">
    <property type="entry name" value="secD"/>
    <property type="match status" value="1"/>
</dbReference>
<dbReference type="Pfam" id="PF21760">
    <property type="entry name" value="SecD_1st"/>
    <property type="match status" value="1"/>
</dbReference>
<reference evidence="15" key="1">
    <citation type="submission" date="2017-11" db="EMBL/GenBank/DDBJ databases">
        <title>Otitis media/interna in a cat caused by the recently described species Corynebacterium provencense.</title>
        <authorList>
            <person name="Kittl S."/>
            <person name="Brodard I."/>
            <person name="Rychener L."/>
            <person name="Jores J."/>
            <person name="Roosje P."/>
            <person name="Gobeli Brawand S."/>
        </authorList>
    </citation>
    <scope>NUCLEOTIDE SEQUENCE [LARGE SCALE GENOMIC DNA]</scope>
    <source>
        <strain evidence="15">17KM38</strain>
    </source>
</reference>
<dbReference type="Gene3D" id="1.20.1640.10">
    <property type="entry name" value="Multidrug efflux transporter AcrB transmembrane domain"/>
    <property type="match status" value="1"/>
</dbReference>
<dbReference type="EMBL" id="CP024988">
    <property type="protein sequence ID" value="AWT26105.1"/>
    <property type="molecule type" value="Genomic_DNA"/>
</dbReference>
<dbReference type="InterPro" id="IPR022646">
    <property type="entry name" value="SecD/SecF_CS"/>
</dbReference>
<evidence type="ECO:0000256" key="10">
    <source>
        <dbReference type="SAM" id="MobiDB-lite"/>
    </source>
</evidence>
<evidence type="ECO:0000256" key="6">
    <source>
        <dbReference type="ARBA" id="ARBA00022989"/>
    </source>
</evidence>
<feature type="transmembrane region" description="Helical" evidence="9">
    <location>
        <begin position="18"/>
        <end position="37"/>
    </location>
</feature>
<dbReference type="PANTHER" id="PTHR30081:SF1">
    <property type="entry name" value="PROTEIN TRANSLOCASE SUBUNIT SECD"/>
    <property type="match status" value="1"/>
</dbReference>
<evidence type="ECO:0000256" key="1">
    <source>
        <dbReference type="ARBA" id="ARBA00004651"/>
    </source>
</evidence>
<feature type="domain" description="Protein export membrane protein SecD/SecF C-terminal" evidence="11">
    <location>
        <begin position="387"/>
        <end position="558"/>
    </location>
</feature>
<comment type="subunit">
    <text evidence="9">Forms a complex with SecF. Part of the essential Sec protein translocation apparatus which comprises SecA, SecYEG and auxiliary proteins SecDF. Other proteins may also be involved.</text>
</comment>
<protein>
    <recommendedName>
        <fullName evidence="9">Protein translocase subunit SecD</fullName>
    </recommendedName>
</protein>
<comment type="function">
    <text evidence="9">Part of the Sec protein translocase complex. Interacts with the SecYEG preprotein conducting channel. SecDF uses the proton motive force (PMF) to complete protein translocation after the ATP-dependent function of SecA.</text>
</comment>
<dbReference type="Pfam" id="PF22599">
    <property type="entry name" value="SecDF_P1_head"/>
    <property type="match status" value="1"/>
</dbReference>
<dbReference type="GO" id="GO:0015450">
    <property type="term" value="F:protein-transporting ATPase activity"/>
    <property type="evidence" value="ECO:0007669"/>
    <property type="project" value="InterPro"/>
</dbReference>
<keyword evidence="7 9" id="KW-0811">Translocation</keyword>
<dbReference type="Pfam" id="PF07549">
    <property type="entry name" value="Sec_GG"/>
    <property type="match status" value="1"/>
</dbReference>
<dbReference type="InterPro" id="IPR048631">
    <property type="entry name" value="SecD_1st"/>
</dbReference>
<proteinExistence type="inferred from homology"/>
<dbReference type="Pfam" id="PF02355">
    <property type="entry name" value="SecD_SecF_C"/>
    <property type="match status" value="1"/>
</dbReference>
<evidence type="ECO:0000256" key="3">
    <source>
        <dbReference type="ARBA" id="ARBA00022475"/>
    </source>
</evidence>
<dbReference type="SUPFAM" id="SSF82866">
    <property type="entry name" value="Multidrug efflux transporter AcrB transmembrane domain"/>
    <property type="match status" value="1"/>
</dbReference>
<sequence length="635" mass="66682">MSSTGAAAARARKWPVKALFFFLALVVVIYSLVFFTGDRKAEPKLGIDLQGGTRVTLVPQGGNPSDSQLEQARRILENRVNGMGVSGAQVVTDGDTLVITVPGEDSSQARSLGQTSQLLFRPVGTGSNPDDKLFGTLTDMANRWVENGILTVDEANTHLSDATTNLKGAQGITVPDKAPTVTVKAPEPPANSIEETDRRNEMVEVLKTDRQSTDPNTQNSAALLLACDAPDDPLAGADDPAKPLVTCSDDGSPMLLDPAPLLKGETDGPDARRLTGDMIDPNSNIFGGLDSQTNQMVVTFGFKQGASTPGSETWADLTTQYMGSQIAITLDSRVISAPTIQSPTPVGQGTQITGDFTEQEARDLANNLKYGALPLSFTGENGEKGGTAETISATMGSASLKAGLIAGAIGLAIVAVYALAYYRGLGIIALLSLVTSGILIYGGLVLLGRWINYSLDLAGVAGLIIGIGTTADSFVVYFERIKDEIHRGSTFRSAAPRAWKRARATIITGNVVSLVASLVLYFVAVGNVKGFAFTLGLTTVFDVVIAFLVTAPLVILVSRREAFASPRLNGLHSAFRAAERRRARESAAATVSSDGRKDTPVTDGQNDTAVTDGQNDTGGADTPATDKDATTGEEK</sequence>
<feature type="region of interest" description="Disordered" evidence="10">
    <location>
        <begin position="585"/>
        <end position="635"/>
    </location>
</feature>
<dbReference type="HAMAP" id="MF_01463_B">
    <property type="entry name" value="SecD_B"/>
    <property type="match status" value="1"/>
</dbReference>
<feature type="transmembrane region" description="Helical" evidence="9">
    <location>
        <begin position="502"/>
        <end position="524"/>
    </location>
</feature>
<name>A0A2Z3YMH0_9CORY</name>
<dbReference type="AlphaFoldDB" id="A0A2Z3YMH0"/>
<keyword evidence="2 9" id="KW-0813">Transport</keyword>
<gene>
    <name evidence="9" type="primary">secD</name>
    <name evidence="14" type="ORF">Csp1_13120</name>
</gene>
<dbReference type="Gene3D" id="3.30.1360.200">
    <property type="match status" value="1"/>
</dbReference>
<feature type="domain" description="Protein translocase subunit SecDF P1" evidence="12">
    <location>
        <begin position="69"/>
        <end position="123"/>
    </location>
</feature>
<keyword evidence="5 9" id="KW-0653">Protein transport</keyword>
<evidence type="ECO:0000259" key="11">
    <source>
        <dbReference type="Pfam" id="PF02355"/>
    </source>
</evidence>
<evidence type="ECO:0000256" key="5">
    <source>
        <dbReference type="ARBA" id="ARBA00022927"/>
    </source>
</evidence>
<dbReference type="RefSeq" id="WP_110481373.1">
    <property type="nucleotide sequence ID" value="NZ_CP024988.1"/>
</dbReference>
<organism evidence="14 15">
    <name type="scientific">Corynebacterium provencense</name>
    <dbReference type="NCBI Taxonomy" id="1737425"/>
    <lineage>
        <taxon>Bacteria</taxon>
        <taxon>Bacillati</taxon>
        <taxon>Actinomycetota</taxon>
        <taxon>Actinomycetes</taxon>
        <taxon>Mycobacteriales</taxon>
        <taxon>Corynebacteriaceae</taxon>
        <taxon>Corynebacterium</taxon>
    </lineage>
</organism>
<dbReference type="InterPro" id="IPR054384">
    <property type="entry name" value="SecDF_P1_head"/>
</dbReference>
<comment type="similarity">
    <text evidence="9">Belongs to the SecD/SecF family. SecD subfamily.</text>
</comment>
<keyword evidence="6 9" id="KW-1133">Transmembrane helix</keyword>
<dbReference type="GO" id="GO:0043952">
    <property type="term" value="P:protein transport by the Sec complex"/>
    <property type="evidence" value="ECO:0007669"/>
    <property type="project" value="UniProtKB-UniRule"/>
</dbReference>
<evidence type="ECO:0000256" key="9">
    <source>
        <dbReference type="HAMAP-Rule" id="MF_01463"/>
    </source>
</evidence>
<dbReference type="PANTHER" id="PTHR30081">
    <property type="entry name" value="PROTEIN-EXPORT MEMBRANE PROTEIN SEC"/>
    <property type="match status" value="1"/>
</dbReference>
<dbReference type="InterPro" id="IPR055344">
    <property type="entry name" value="SecD_SecF_C_bact"/>
</dbReference>
<dbReference type="GO" id="GO:0065002">
    <property type="term" value="P:intracellular protein transmembrane transport"/>
    <property type="evidence" value="ECO:0007669"/>
    <property type="project" value="UniProtKB-UniRule"/>
</dbReference>
<dbReference type="OrthoDB" id="5240379at2"/>
<accession>A0A2Z3YMH0</accession>
<dbReference type="InterPro" id="IPR048634">
    <property type="entry name" value="SecD_SecF_C"/>
</dbReference>